<evidence type="ECO:0008006" key="3">
    <source>
        <dbReference type="Google" id="ProtNLM"/>
    </source>
</evidence>
<evidence type="ECO:0000313" key="1">
    <source>
        <dbReference type="EMBL" id="REC63422.1"/>
    </source>
</evidence>
<comment type="caution">
    <text evidence="1">The sequence shown here is derived from an EMBL/GenBank/DDBJ whole genome shotgun (WGS) entry which is preliminary data.</text>
</comment>
<sequence>MVMKMKELICIFFMFLVNQNCKAQKKINCQDLNINDLFSIVDTTITYKIVPMADSWNDSNAFLQFKKNGETRYLSKTDYNNDIVVVPSAYRRGKFYVDKKNKHLIINEYFKNPQGGGWIKKILVGKTDGILFFRFENSCNKSIKLVPLN</sequence>
<dbReference type="EMBL" id="QNVT01000003">
    <property type="protein sequence ID" value="REC63422.1"/>
    <property type="molecule type" value="Genomic_DNA"/>
</dbReference>
<accession>A0A3D9CD72</accession>
<organism evidence="1 2">
    <name type="scientific">Chryseobacterium pennae</name>
    <dbReference type="NCBI Taxonomy" id="2258962"/>
    <lineage>
        <taxon>Bacteria</taxon>
        <taxon>Pseudomonadati</taxon>
        <taxon>Bacteroidota</taxon>
        <taxon>Flavobacteriia</taxon>
        <taxon>Flavobacteriales</taxon>
        <taxon>Weeksellaceae</taxon>
        <taxon>Chryseobacterium group</taxon>
        <taxon>Chryseobacterium</taxon>
    </lineage>
</organism>
<gene>
    <name evidence="1" type="ORF">DRF65_04810</name>
</gene>
<dbReference type="Proteomes" id="UP000256686">
    <property type="component" value="Unassembled WGS sequence"/>
</dbReference>
<name>A0A3D9CD72_9FLAO</name>
<proteinExistence type="predicted"/>
<keyword evidence="2" id="KW-1185">Reference proteome</keyword>
<evidence type="ECO:0000313" key="2">
    <source>
        <dbReference type="Proteomes" id="UP000256686"/>
    </source>
</evidence>
<dbReference type="AlphaFoldDB" id="A0A3D9CD72"/>
<protein>
    <recommendedName>
        <fullName evidence="3">WG repeat-containing protein</fullName>
    </recommendedName>
</protein>
<reference evidence="2" key="1">
    <citation type="submission" date="2018-06" db="EMBL/GenBank/DDBJ databases">
        <authorList>
            <person name="Lum Nde A."/>
            <person name="Hugo C."/>
        </authorList>
    </citation>
    <scope>NUCLEOTIDE SEQUENCE [LARGE SCALE GENOMIC DNA]</scope>
    <source>
        <strain evidence="2">1_F178</strain>
    </source>
</reference>